<dbReference type="NCBIfam" id="TIGR04183">
    <property type="entry name" value="Por_Secre_tail"/>
    <property type="match status" value="1"/>
</dbReference>
<dbReference type="Proteomes" id="UP000248745">
    <property type="component" value="Unassembled WGS sequence"/>
</dbReference>
<evidence type="ECO:0000256" key="1">
    <source>
        <dbReference type="SAM" id="SignalP"/>
    </source>
</evidence>
<protein>
    <recommendedName>
        <fullName evidence="2">Secretion system C-terminal sorting domain-containing protein</fullName>
    </recommendedName>
</protein>
<dbReference type="OrthoDB" id="1031955at2"/>
<gene>
    <name evidence="3" type="ORF">DN068_08255</name>
</gene>
<dbReference type="Pfam" id="PF18962">
    <property type="entry name" value="Por_Secre_tail"/>
    <property type="match status" value="1"/>
</dbReference>
<dbReference type="RefSeq" id="WP_110998436.1">
    <property type="nucleotide sequence ID" value="NZ_QKTW01000013.1"/>
</dbReference>
<evidence type="ECO:0000313" key="4">
    <source>
        <dbReference type="Proteomes" id="UP000248745"/>
    </source>
</evidence>
<evidence type="ECO:0000259" key="2">
    <source>
        <dbReference type="Pfam" id="PF18962"/>
    </source>
</evidence>
<feature type="signal peptide" evidence="1">
    <location>
        <begin position="1"/>
        <end position="23"/>
    </location>
</feature>
<dbReference type="InterPro" id="IPR026444">
    <property type="entry name" value="Secre_tail"/>
</dbReference>
<keyword evidence="4" id="KW-1185">Reference proteome</keyword>
<feature type="chain" id="PRO_5016138253" description="Secretion system C-terminal sorting domain-containing protein" evidence="1">
    <location>
        <begin position="24"/>
        <end position="309"/>
    </location>
</feature>
<dbReference type="AlphaFoldDB" id="A0A2W2BZY7"/>
<sequence length="309" mass="33214">MKKVRLVIACVGALMAMTPAADAQTTLLHYWNFNGITTAYHNPSIPVMHANYSAIDTNKANVVYHLTGSNTYAGYIDNVAGDTMNARMSAVAGNALRLRNPSDSMDLRVYAPTTGYNGNITIKYEVQSSSTTSGQLAQLFDYSTDSGATWKTTGISMTIDSISQSQFQGASWGLIAVNFIDTTVRNNGGFVFRVKFAGNTSLTSGNNRFDNLSVESTITTTTPTAVTNVVANEEKYTLYPNPASDNIHIVTPEAGAKTVSVYNMSGSRVVLVSSADKEIMVNTAALPQGVYYAYITTGSHTQVIPFVKN</sequence>
<accession>A0A2W2BZY7</accession>
<reference evidence="3 4" key="1">
    <citation type="submission" date="2018-06" db="EMBL/GenBank/DDBJ databases">
        <title>Mucibacter soli gen. nov., sp. nov., a new member of the family Chitinophagaceae producing mucin.</title>
        <authorList>
            <person name="Kim M.-K."/>
            <person name="Park S."/>
            <person name="Kim T.-S."/>
            <person name="Joung Y."/>
            <person name="Han J.-H."/>
            <person name="Kim S.B."/>
        </authorList>
    </citation>
    <scope>NUCLEOTIDE SEQUENCE [LARGE SCALE GENOMIC DNA]</scope>
    <source>
        <strain evidence="3 4">R1-15</strain>
    </source>
</reference>
<feature type="domain" description="Secretion system C-terminal sorting" evidence="2">
    <location>
        <begin position="238"/>
        <end position="302"/>
    </location>
</feature>
<organism evidence="3 4">
    <name type="scientific">Taibaiella soli</name>
    <dbReference type="NCBI Taxonomy" id="1649169"/>
    <lineage>
        <taxon>Bacteria</taxon>
        <taxon>Pseudomonadati</taxon>
        <taxon>Bacteroidota</taxon>
        <taxon>Chitinophagia</taxon>
        <taxon>Chitinophagales</taxon>
        <taxon>Chitinophagaceae</taxon>
        <taxon>Taibaiella</taxon>
    </lineage>
</organism>
<dbReference type="EMBL" id="QKTW01000013">
    <property type="protein sequence ID" value="PZF73373.1"/>
    <property type="molecule type" value="Genomic_DNA"/>
</dbReference>
<keyword evidence="1" id="KW-0732">Signal</keyword>
<proteinExistence type="predicted"/>
<name>A0A2W2BZY7_9BACT</name>
<comment type="caution">
    <text evidence="3">The sequence shown here is derived from an EMBL/GenBank/DDBJ whole genome shotgun (WGS) entry which is preliminary data.</text>
</comment>
<evidence type="ECO:0000313" key="3">
    <source>
        <dbReference type="EMBL" id="PZF73373.1"/>
    </source>
</evidence>